<dbReference type="InterPro" id="IPR008974">
    <property type="entry name" value="TRAF-like"/>
</dbReference>
<dbReference type="InterPro" id="IPR000210">
    <property type="entry name" value="BTB/POZ_dom"/>
</dbReference>
<proteinExistence type="predicted"/>
<protein>
    <recommendedName>
        <fullName evidence="1">BTB domain-containing protein</fullName>
    </recommendedName>
</protein>
<reference evidence="3" key="1">
    <citation type="submission" date="2022-11" db="UniProtKB">
        <authorList>
            <consortium name="WormBaseParasite"/>
        </authorList>
    </citation>
    <scope>IDENTIFICATION</scope>
</reference>
<dbReference type="Proteomes" id="UP000887577">
    <property type="component" value="Unplaced"/>
</dbReference>
<dbReference type="WBParaSite" id="PSU_v2.g21092.t1">
    <property type="protein sequence ID" value="PSU_v2.g21092.t1"/>
    <property type="gene ID" value="PSU_v2.g21092"/>
</dbReference>
<sequence>MIDPSNAKIEKCAINTARYKNLKDVPQGVCQETDKFFDPSDETIKWSLHLFPNGFPLTDPDSMDGAVSLRLFYHGQEKVSARFVFEICRNREEFRNEAETLIKQETENYYCFSSSDLHSLDIPNFISHKVLFDPKFKLLPFNTLFLRVKVYYHFVDKVDEAPEQPPINCVSSNDTTIISNDNEEIKRKIEKCAINTARYKNLKDIPQGFCQETDKFFDPSDGNIKWSLHLFANGYPSTDPDSMDGAVSLRMIYHGQEKVSARFVFEICRNREEFRNEVETFLKQETERYCFSSIIKSLDIPNFLSHEILFDPKFKLLPFNTLFLRVKVFYNVDDAFEQPPVIDRTPLNHNTFITLVFNNEEIPNVPVLPLRKCSKLFDETLKDTEITHLGLNNLDPAIFKLILSFIFAEASFYEYLERNPNDEKLRRYAKKLQIDDLIKLFASFDVQKAMK</sequence>
<dbReference type="AlphaFoldDB" id="A0A914YUD8"/>
<name>A0A914YUD8_9BILA</name>
<dbReference type="Gene3D" id="2.60.210.10">
    <property type="entry name" value="Apoptosis, Tumor Necrosis Factor Receptor Associated Protein 2, Chain A"/>
    <property type="match status" value="2"/>
</dbReference>
<evidence type="ECO:0000259" key="1">
    <source>
        <dbReference type="Pfam" id="PF00651"/>
    </source>
</evidence>
<organism evidence="2 3">
    <name type="scientific">Panagrolaimus superbus</name>
    <dbReference type="NCBI Taxonomy" id="310955"/>
    <lineage>
        <taxon>Eukaryota</taxon>
        <taxon>Metazoa</taxon>
        <taxon>Ecdysozoa</taxon>
        <taxon>Nematoda</taxon>
        <taxon>Chromadorea</taxon>
        <taxon>Rhabditida</taxon>
        <taxon>Tylenchina</taxon>
        <taxon>Panagrolaimomorpha</taxon>
        <taxon>Panagrolaimoidea</taxon>
        <taxon>Panagrolaimidae</taxon>
        <taxon>Panagrolaimus</taxon>
    </lineage>
</organism>
<evidence type="ECO:0000313" key="2">
    <source>
        <dbReference type="Proteomes" id="UP000887577"/>
    </source>
</evidence>
<accession>A0A914YUD8</accession>
<dbReference type="Pfam" id="PF00651">
    <property type="entry name" value="BTB"/>
    <property type="match status" value="1"/>
</dbReference>
<feature type="domain" description="BTB" evidence="1">
    <location>
        <begin position="370"/>
        <end position="445"/>
    </location>
</feature>
<keyword evidence="2" id="KW-1185">Reference proteome</keyword>
<dbReference type="SUPFAM" id="SSF49599">
    <property type="entry name" value="TRAF domain-like"/>
    <property type="match status" value="2"/>
</dbReference>
<evidence type="ECO:0000313" key="3">
    <source>
        <dbReference type="WBParaSite" id="PSU_v2.g21092.t1"/>
    </source>
</evidence>